<sequence>MMVVKPLDLVVGHIILNVVFKREWIRTVGCKREVDFDTGAVLGDAFEAIVNGVYNAKPANLKAKVVTHISDDGSVTIGRVDPQFPASVGLIFDTPDCIKEAEKLGSAIVVRFSQAVPPVVLLDVVNEELEAISTHIIRPLTKRDFVEFVVLGGVTRIARRGSTTTLASSG</sequence>
<evidence type="ECO:0000313" key="1">
    <source>
        <dbReference type="EMBL" id="XCF18098.1"/>
    </source>
</evidence>
<dbReference type="GeneID" id="91110763"/>
<accession>A0AAU8CGX1</accession>
<name>A0AAU8CGX1_9EURY</name>
<dbReference type="EMBL" id="CP159205">
    <property type="protein sequence ID" value="XCF18098.1"/>
    <property type="molecule type" value="Genomic_DNA"/>
</dbReference>
<organism evidence="1">
    <name type="scientific">Halobacterium sp. NMX12-1</name>
    <dbReference type="NCBI Taxonomy" id="3166650"/>
    <lineage>
        <taxon>Archaea</taxon>
        <taxon>Methanobacteriati</taxon>
        <taxon>Methanobacteriota</taxon>
        <taxon>Stenosarchaea group</taxon>
        <taxon>Halobacteria</taxon>
        <taxon>Halobacteriales</taxon>
        <taxon>Halobacteriaceae</taxon>
        <taxon>Halobacterium</taxon>
    </lineage>
</organism>
<gene>
    <name evidence="1" type="ORF">ABSL23_16395</name>
</gene>
<protein>
    <submittedName>
        <fullName evidence="1">Uncharacterized protein</fullName>
    </submittedName>
</protein>
<keyword evidence="1" id="KW-0614">Plasmid</keyword>
<dbReference type="AlphaFoldDB" id="A0AAU8CGX1"/>
<reference evidence="1" key="1">
    <citation type="submission" date="2024-06" db="EMBL/GenBank/DDBJ databases">
        <title>Genome Sequence of an extremely halophilic archaeon isolated from Permian era halite, Salado Formation, Carlsbad, New Mexico: Halobacterium sp. strain NMX12-1.</title>
        <authorList>
            <person name="Sotoa L."/>
            <person name="DasSarma P."/>
            <person name="Anton B.P."/>
            <person name="Vincze T."/>
            <person name="Verma I."/>
            <person name="Eralp B."/>
            <person name="Powers D.W."/>
            <person name="Dozier B.L."/>
            <person name="Roberts R.J."/>
            <person name="DasSarma S."/>
        </authorList>
    </citation>
    <scope>NUCLEOTIDE SEQUENCE</scope>
    <source>
        <strain evidence="1">NMX12-1</strain>
        <plasmid evidence="1">pNMX12-1_211</plasmid>
    </source>
</reference>
<dbReference type="KEGG" id="hanx:ABSL23_16395"/>
<proteinExistence type="predicted"/>
<geneLocation type="plasmid" evidence="1">
    <name>pNMX12-1_211</name>
</geneLocation>
<dbReference type="RefSeq" id="WP_353635431.1">
    <property type="nucleotide sequence ID" value="NZ_CP159205.1"/>
</dbReference>